<accession>A0A133S727</accession>
<dbReference type="EMBL" id="LRQT01000004">
    <property type="protein sequence ID" value="KXA65467.1"/>
    <property type="molecule type" value="Genomic_DNA"/>
</dbReference>
<reference evidence="3 4" key="1">
    <citation type="submission" date="2016-01" db="EMBL/GenBank/DDBJ databases">
        <authorList>
            <person name="Oliw E.H."/>
        </authorList>
    </citation>
    <scope>NUCLEOTIDE SEQUENCE [LARGE SCALE GENOMIC DNA]</scope>
    <source>
        <strain evidence="3 4">CMW7756B</strain>
    </source>
</reference>
<feature type="compositionally biased region" description="Acidic residues" evidence="1">
    <location>
        <begin position="326"/>
        <end position="360"/>
    </location>
</feature>
<dbReference type="PATRIC" id="fig|39777.7.peg.229"/>
<evidence type="ECO:0000256" key="1">
    <source>
        <dbReference type="SAM" id="MobiDB-lite"/>
    </source>
</evidence>
<name>A0A133S727_9FIRM</name>
<keyword evidence="2" id="KW-0732">Signal</keyword>
<evidence type="ECO:0000256" key="2">
    <source>
        <dbReference type="SAM" id="SignalP"/>
    </source>
</evidence>
<protein>
    <submittedName>
        <fullName evidence="3">Uncharacterized protein</fullName>
    </submittedName>
</protein>
<feature type="signal peptide" evidence="2">
    <location>
        <begin position="1"/>
        <end position="20"/>
    </location>
</feature>
<gene>
    <name evidence="3" type="ORF">HMPREF3233_00237</name>
</gene>
<feature type="region of interest" description="Disordered" evidence="1">
    <location>
        <begin position="321"/>
        <end position="376"/>
    </location>
</feature>
<dbReference type="STRING" id="39777.B7L28_03115"/>
<comment type="caution">
    <text evidence="3">The sequence shown here is derived from an EMBL/GenBank/DDBJ whole genome shotgun (WGS) entry which is preliminary data.</text>
</comment>
<feature type="chain" id="PRO_5007459274" evidence="2">
    <location>
        <begin position="21"/>
        <end position="376"/>
    </location>
</feature>
<evidence type="ECO:0000313" key="4">
    <source>
        <dbReference type="Proteomes" id="UP000070226"/>
    </source>
</evidence>
<dbReference type="Proteomes" id="UP000070226">
    <property type="component" value="Unassembled WGS sequence"/>
</dbReference>
<sequence length="376" mass="39526">MKKQVLTLLMASLLTGTAFAAPGTVTEKTQVLESTVYGAPQDGAVVDRINQLDETVYGNGFSGNTATLSKRVDSLYDSVEGSGTNISLREEMDALEYTYQNSINDGSLVERVEKMERSVNGRISTGSLQKRIISLKTKVYGSNVTLTNQVGTLSSDHVFKVTLNDAVSTKTSHEGDTIKFTVAENVMDGNVLLVPAGTVGSATITSLKKARSFGRNGTLDITFESVPAIDGTEFTAVQGNEAKEKTKGEIKAAGASVAGAVLLGPVGLVGGAFIKGKNIDYPVGSTVFIQPQDSVSIQGLVIGGDGLAHSDDELAEAVTVPTANDDSVDSTVDEADDSTVNTDEEDTNTADSEEVEDTNDTAENVSQPIVVVKRNQ</sequence>
<dbReference type="AlphaFoldDB" id="A0A133S727"/>
<dbReference type="RefSeq" id="WP_060807125.1">
    <property type="nucleotide sequence ID" value="NZ_KQ958052.1"/>
</dbReference>
<proteinExistence type="predicted"/>
<evidence type="ECO:0000313" key="3">
    <source>
        <dbReference type="EMBL" id="KXA65467.1"/>
    </source>
</evidence>
<organism evidence="3">
    <name type="scientific">Veillonella atypica</name>
    <dbReference type="NCBI Taxonomy" id="39777"/>
    <lineage>
        <taxon>Bacteria</taxon>
        <taxon>Bacillati</taxon>
        <taxon>Bacillota</taxon>
        <taxon>Negativicutes</taxon>
        <taxon>Veillonellales</taxon>
        <taxon>Veillonellaceae</taxon>
        <taxon>Veillonella</taxon>
    </lineage>
</organism>